<keyword evidence="1 4" id="KW-0328">Glycosyltransferase</keyword>
<organism evidence="4 5">
    <name type="scientific">Lactiplantibacillus daoliensis</name>
    <dbReference type="NCBI Taxonomy" id="2559916"/>
    <lineage>
        <taxon>Bacteria</taxon>
        <taxon>Bacillati</taxon>
        <taxon>Bacillota</taxon>
        <taxon>Bacilli</taxon>
        <taxon>Lactobacillales</taxon>
        <taxon>Lactobacillaceae</taxon>
        <taxon>Lactiplantibacillus</taxon>
    </lineage>
</organism>
<keyword evidence="2 4" id="KW-0808">Transferase</keyword>
<dbReference type="GO" id="GO:0016757">
    <property type="term" value="F:glycosyltransferase activity"/>
    <property type="evidence" value="ECO:0007669"/>
    <property type="project" value="UniProtKB-KW"/>
</dbReference>
<feature type="domain" description="Glycosyl transferase family 1" evidence="3">
    <location>
        <begin position="331"/>
        <end position="490"/>
    </location>
</feature>
<dbReference type="Proteomes" id="UP001596227">
    <property type="component" value="Unassembled WGS sequence"/>
</dbReference>
<evidence type="ECO:0000256" key="1">
    <source>
        <dbReference type="ARBA" id="ARBA00022676"/>
    </source>
</evidence>
<comment type="caution">
    <text evidence="4">The sequence shown here is derived from an EMBL/GenBank/DDBJ whole genome shotgun (WGS) entry which is preliminary data.</text>
</comment>
<name>A0ABW1UES1_9LACO</name>
<dbReference type="InterPro" id="IPR001296">
    <property type="entry name" value="Glyco_trans_1"/>
</dbReference>
<evidence type="ECO:0000256" key="2">
    <source>
        <dbReference type="ARBA" id="ARBA00022679"/>
    </source>
</evidence>
<proteinExistence type="predicted"/>
<dbReference type="SUPFAM" id="SSF53756">
    <property type="entry name" value="UDP-Glycosyltransferase/glycogen phosphorylase"/>
    <property type="match status" value="1"/>
</dbReference>
<sequence>MYYFLDDNIAQLASGLEHAEFKRIKLFNRYQVPAKIATTQYSTTTRSSNAHWQLAEENFVNLFDFYAGTEHFNAQKLTLAELPIARQKYRIERHSSSARFWDGERQVAEVHYFSDETSPISTVDYFDGDAQKIRTDVYDERGFMAYTKFYATKDNVEEAYLSLEQFVTLSGRPYLEITYRKRGNGVTATNYRLLTNDGETYSFMNTDQLNSKFYDDLNLRDGEHSTFISDRSMVANRPMTMMQTAARKIEWVHSIHFSPYREPLNSELVYPALNTTDQLSKLNMVIAATPQQADNIRLRLRTQVPIMNIPVGMVSDERLQAEKRPMTTDFRERGKIIIVARLFPEKNLSAAIRAFKLAHDQLDWLTLDIYGYNDGGPEEQNLRALVQELQLQACVQFKGYTNNLEEAYQHAELMLLTSRFEAFVLAILEANSYGVPAISYDTYYGPAYLINNDQNGYVVPYGDRDAMVQKIVDVMSNPDKLQQLSTGAYERAADFSEENVWKLWQAAVIDTDPANENLE</sequence>
<dbReference type="Gene3D" id="3.40.50.2000">
    <property type="entry name" value="Glycogen Phosphorylase B"/>
    <property type="match status" value="3"/>
</dbReference>
<dbReference type="EC" id="2.4.-.-" evidence="4"/>
<accession>A0ABW1UES1</accession>
<keyword evidence="5" id="KW-1185">Reference proteome</keyword>
<evidence type="ECO:0000313" key="4">
    <source>
        <dbReference type="EMBL" id="MFC6293686.1"/>
    </source>
</evidence>
<gene>
    <name evidence="4" type="ORF">ACFQH1_00275</name>
</gene>
<dbReference type="PANTHER" id="PTHR12526:SF629">
    <property type="entry name" value="TEICHURONIC ACID BIOSYNTHESIS GLYCOSYLTRANSFERASE TUAH-RELATED"/>
    <property type="match status" value="1"/>
</dbReference>
<dbReference type="Pfam" id="PF00534">
    <property type="entry name" value="Glycos_transf_1"/>
    <property type="match status" value="1"/>
</dbReference>
<reference evidence="5" key="1">
    <citation type="journal article" date="2019" name="Int. J. Syst. Evol. Microbiol.">
        <title>The Global Catalogue of Microorganisms (GCM) 10K type strain sequencing project: providing services to taxonomists for standard genome sequencing and annotation.</title>
        <authorList>
            <consortium name="The Broad Institute Genomics Platform"/>
            <consortium name="The Broad Institute Genome Sequencing Center for Infectious Disease"/>
            <person name="Wu L."/>
            <person name="Ma J."/>
        </authorList>
    </citation>
    <scope>NUCLEOTIDE SEQUENCE [LARGE SCALE GENOMIC DNA]</scope>
    <source>
        <strain evidence="5">CCM 8934</strain>
    </source>
</reference>
<dbReference type="RefSeq" id="WP_137607914.1">
    <property type="nucleotide sequence ID" value="NZ_BJDH01000008.1"/>
</dbReference>
<evidence type="ECO:0000313" key="5">
    <source>
        <dbReference type="Proteomes" id="UP001596227"/>
    </source>
</evidence>
<protein>
    <submittedName>
        <fullName evidence="4">Glycosyltransferase</fullName>
        <ecNumber evidence="4">2.4.-.-</ecNumber>
    </submittedName>
</protein>
<dbReference type="PANTHER" id="PTHR12526">
    <property type="entry name" value="GLYCOSYLTRANSFERASE"/>
    <property type="match status" value="1"/>
</dbReference>
<dbReference type="EMBL" id="JBHSSB010000003">
    <property type="protein sequence ID" value="MFC6293686.1"/>
    <property type="molecule type" value="Genomic_DNA"/>
</dbReference>
<evidence type="ECO:0000259" key="3">
    <source>
        <dbReference type="Pfam" id="PF00534"/>
    </source>
</evidence>